<dbReference type="Proteomes" id="UP000758603">
    <property type="component" value="Unassembled WGS sequence"/>
</dbReference>
<keyword evidence="2" id="KW-0479">Metal-binding</keyword>
<comment type="subcellular location">
    <subcellularLocation>
        <location evidence="1">Nucleus</location>
    </subcellularLocation>
</comment>
<comment type="caution">
    <text evidence="11">The sequence shown here is derived from an EMBL/GenBank/DDBJ whole genome shotgun (WGS) entry which is preliminary data.</text>
</comment>
<dbReference type="RefSeq" id="XP_045960474.1">
    <property type="nucleotide sequence ID" value="XM_046099394.1"/>
</dbReference>
<keyword evidence="5" id="KW-0805">Transcription regulation</keyword>
<evidence type="ECO:0000256" key="1">
    <source>
        <dbReference type="ARBA" id="ARBA00004123"/>
    </source>
</evidence>
<dbReference type="EMBL" id="JAGPXC010000002">
    <property type="protein sequence ID" value="KAH6656240.1"/>
    <property type="molecule type" value="Genomic_DNA"/>
</dbReference>
<dbReference type="Gene3D" id="3.30.160.60">
    <property type="entry name" value="Classic Zinc Finger"/>
    <property type="match status" value="1"/>
</dbReference>
<evidence type="ECO:0000313" key="11">
    <source>
        <dbReference type="EMBL" id="KAH6656240.1"/>
    </source>
</evidence>
<evidence type="ECO:0000259" key="10">
    <source>
        <dbReference type="PROSITE" id="PS50157"/>
    </source>
</evidence>
<evidence type="ECO:0000256" key="3">
    <source>
        <dbReference type="ARBA" id="ARBA00022771"/>
    </source>
</evidence>
<dbReference type="InterPro" id="IPR013087">
    <property type="entry name" value="Znf_C2H2_type"/>
</dbReference>
<keyword evidence="3 8" id="KW-0863">Zinc-finger</keyword>
<dbReference type="AlphaFoldDB" id="A0A9P9A0R1"/>
<evidence type="ECO:0000256" key="9">
    <source>
        <dbReference type="SAM" id="MobiDB-lite"/>
    </source>
</evidence>
<feature type="region of interest" description="Disordered" evidence="9">
    <location>
        <begin position="281"/>
        <end position="311"/>
    </location>
</feature>
<gene>
    <name evidence="11" type="ORF">BKA67DRAFT_531525</name>
</gene>
<keyword evidence="4" id="KW-0862">Zinc</keyword>
<feature type="compositionally biased region" description="Basic and acidic residues" evidence="9">
    <location>
        <begin position="281"/>
        <end position="296"/>
    </location>
</feature>
<protein>
    <recommendedName>
        <fullName evidence="10">C2H2-type domain-containing protein</fullName>
    </recommendedName>
</protein>
<dbReference type="OrthoDB" id="2687452at2759"/>
<evidence type="ECO:0000256" key="2">
    <source>
        <dbReference type="ARBA" id="ARBA00022723"/>
    </source>
</evidence>
<organism evidence="11 12">
    <name type="scientific">Truncatella angustata</name>
    <dbReference type="NCBI Taxonomy" id="152316"/>
    <lineage>
        <taxon>Eukaryota</taxon>
        <taxon>Fungi</taxon>
        <taxon>Dikarya</taxon>
        <taxon>Ascomycota</taxon>
        <taxon>Pezizomycotina</taxon>
        <taxon>Sordariomycetes</taxon>
        <taxon>Xylariomycetidae</taxon>
        <taxon>Amphisphaeriales</taxon>
        <taxon>Sporocadaceae</taxon>
        <taxon>Truncatella</taxon>
    </lineage>
</organism>
<keyword evidence="12" id="KW-1185">Reference proteome</keyword>
<reference evidence="11" key="1">
    <citation type="journal article" date="2021" name="Nat. Commun.">
        <title>Genetic determinants of endophytism in the Arabidopsis root mycobiome.</title>
        <authorList>
            <person name="Mesny F."/>
            <person name="Miyauchi S."/>
            <person name="Thiergart T."/>
            <person name="Pickel B."/>
            <person name="Atanasova L."/>
            <person name="Karlsson M."/>
            <person name="Huettel B."/>
            <person name="Barry K.W."/>
            <person name="Haridas S."/>
            <person name="Chen C."/>
            <person name="Bauer D."/>
            <person name="Andreopoulos W."/>
            <person name="Pangilinan J."/>
            <person name="LaButti K."/>
            <person name="Riley R."/>
            <person name="Lipzen A."/>
            <person name="Clum A."/>
            <person name="Drula E."/>
            <person name="Henrissat B."/>
            <person name="Kohler A."/>
            <person name="Grigoriev I.V."/>
            <person name="Martin F.M."/>
            <person name="Hacquard S."/>
        </authorList>
    </citation>
    <scope>NUCLEOTIDE SEQUENCE</scope>
    <source>
        <strain evidence="11">MPI-SDFR-AT-0073</strain>
    </source>
</reference>
<evidence type="ECO:0000256" key="8">
    <source>
        <dbReference type="PROSITE-ProRule" id="PRU00042"/>
    </source>
</evidence>
<dbReference type="SMART" id="SM00355">
    <property type="entry name" value="ZnF_C2H2"/>
    <property type="match status" value="5"/>
</dbReference>
<dbReference type="PROSITE" id="PS50157">
    <property type="entry name" value="ZINC_FINGER_C2H2_2"/>
    <property type="match status" value="1"/>
</dbReference>
<dbReference type="InterPro" id="IPR051061">
    <property type="entry name" value="Zinc_finger_trans_reg"/>
</dbReference>
<dbReference type="PROSITE" id="PS00028">
    <property type="entry name" value="ZINC_FINGER_C2H2_1"/>
    <property type="match status" value="3"/>
</dbReference>
<keyword evidence="7" id="KW-0539">Nucleus</keyword>
<dbReference type="GO" id="GO:0008270">
    <property type="term" value="F:zinc ion binding"/>
    <property type="evidence" value="ECO:0007669"/>
    <property type="project" value="UniProtKB-KW"/>
</dbReference>
<feature type="domain" description="C2H2-type" evidence="10">
    <location>
        <begin position="121"/>
        <end position="146"/>
    </location>
</feature>
<keyword evidence="6" id="KW-0804">Transcription</keyword>
<dbReference type="GO" id="GO:0005634">
    <property type="term" value="C:nucleus"/>
    <property type="evidence" value="ECO:0007669"/>
    <property type="project" value="UniProtKB-SubCell"/>
</dbReference>
<evidence type="ECO:0000313" key="12">
    <source>
        <dbReference type="Proteomes" id="UP000758603"/>
    </source>
</evidence>
<dbReference type="GO" id="GO:0006357">
    <property type="term" value="P:regulation of transcription by RNA polymerase II"/>
    <property type="evidence" value="ECO:0007669"/>
    <property type="project" value="TreeGrafter"/>
</dbReference>
<sequence>MSLVDCATWPSADQSNLPINNQVSVQTYGSPQWSQVHEHPMVTSSKGLERHAHYHCTEDGCNEIFISDQQLALHAKATKHRAFKCRLENCSQTFFDPRHRKGHEAHSHVQEHYQIEGSIPLACIECGEVLSNRARLQAHANEKSHSPFQCACRMKFARVDVLHRYIDSYSSDMLKHPCKICKLHRGRRGFKRRDHLVQHLRGYHKFDAEEVSRMPSSQDNYRRGFSAIDIKWRICPHVGCEHHRGPSFHDLNRWKKEVHDETPHPCDVPGCDRRGASGYMRQKDLMKHRAAKHPELEQPFEAAQPSDGTSA</sequence>
<dbReference type="PANTHER" id="PTHR46179">
    <property type="entry name" value="ZINC FINGER PROTEIN"/>
    <property type="match status" value="1"/>
</dbReference>
<evidence type="ECO:0000256" key="4">
    <source>
        <dbReference type="ARBA" id="ARBA00022833"/>
    </source>
</evidence>
<name>A0A9P9A0R1_9PEZI</name>
<dbReference type="PANTHER" id="PTHR46179:SF13">
    <property type="entry name" value="C2H2-TYPE DOMAIN-CONTAINING PROTEIN"/>
    <property type="match status" value="1"/>
</dbReference>
<proteinExistence type="predicted"/>
<accession>A0A9P9A0R1</accession>
<dbReference type="GeneID" id="70128286"/>
<evidence type="ECO:0000256" key="7">
    <source>
        <dbReference type="ARBA" id="ARBA00023242"/>
    </source>
</evidence>
<evidence type="ECO:0000256" key="5">
    <source>
        <dbReference type="ARBA" id="ARBA00023015"/>
    </source>
</evidence>
<evidence type="ECO:0000256" key="6">
    <source>
        <dbReference type="ARBA" id="ARBA00023163"/>
    </source>
</evidence>